<keyword evidence="2" id="KW-1185">Reference proteome</keyword>
<name>A0A5C5Z6Y7_9BACT</name>
<sequence length="185" mass="21330">MVAHVQPVYQYSVDEADIIIRVNDWWIAFAKENNAAVLDEPSVVGHAVWDFIADEPTRMLYKEIHEQVRKSGIPITVPFRCDSPTLKRFMQLTIGKNPRGQLLYESSLIRAVPQARCAVLDSQQKRSNAFLTMCSFCKRSLVEPSGWLEMENISLKLRQYERQTVPELRYTVCPVCVNQLRVSKQ</sequence>
<evidence type="ECO:0000313" key="2">
    <source>
        <dbReference type="Proteomes" id="UP000315010"/>
    </source>
</evidence>
<reference evidence="1 2" key="1">
    <citation type="submission" date="2019-02" db="EMBL/GenBank/DDBJ databases">
        <title>Deep-cultivation of Planctomycetes and their phenomic and genomic characterization uncovers novel biology.</title>
        <authorList>
            <person name="Wiegand S."/>
            <person name="Jogler M."/>
            <person name="Boedeker C."/>
            <person name="Pinto D."/>
            <person name="Vollmers J."/>
            <person name="Rivas-Marin E."/>
            <person name="Kohn T."/>
            <person name="Peeters S.H."/>
            <person name="Heuer A."/>
            <person name="Rast P."/>
            <person name="Oberbeckmann S."/>
            <person name="Bunk B."/>
            <person name="Jeske O."/>
            <person name="Meyerdierks A."/>
            <person name="Storesund J.E."/>
            <person name="Kallscheuer N."/>
            <person name="Luecker S."/>
            <person name="Lage O.M."/>
            <person name="Pohl T."/>
            <person name="Merkel B.J."/>
            <person name="Hornburger P."/>
            <person name="Mueller R.-W."/>
            <person name="Bruemmer F."/>
            <person name="Labrenz M."/>
            <person name="Spormann A.M."/>
            <person name="Op Den Camp H."/>
            <person name="Overmann J."/>
            <person name="Amann R."/>
            <person name="Jetten M.S.M."/>
            <person name="Mascher T."/>
            <person name="Medema M.H."/>
            <person name="Devos D.P."/>
            <person name="Kaster A.-K."/>
            <person name="Ovreas L."/>
            <person name="Rohde M."/>
            <person name="Galperin M.Y."/>
            <person name="Jogler C."/>
        </authorList>
    </citation>
    <scope>NUCLEOTIDE SEQUENCE [LARGE SCALE GENOMIC DNA]</scope>
    <source>
        <strain evidence="1 2">CA13</strain>
    </source>
</reference>
<comment type="caution">
    <text evidence="1">The sequence shown here is derived from an EMBL/GenBank/DDBJ whole genome shotgun (WGS) entry which is preliminary data.</text>
</comment>
<dbReference type="Proteomes" id="UP000315010">
    <property type="component" value="Unassembled WGS sequence"/>
</dbReference>
<protein>
    <submittedName>
        <fullName evidence="1">Uncharacterized protein</fullName>
    </submittedName>
</protein>
<dbReference type="AlphaFoldDB" id="A0A5C5Z6Y7"/>
<organism evidence="1 2">
    <name type="scientific">Novipirellula herctigrandis</name>
    <dbReference type="NCBI Taxonomy" id="2527986"/>
    <lineage>
        <taxon>Bacteria</taxon>
        <taxon>Pseudomonadati</taxon>
        <taxon>Planctomycetota</taxon>
        <taxon>Planctomycetia</taxon>
        <taxon>Pirellulales</taxon>
        <taxon>Pirellulaceae</taxon>
        <taxon>Novipirellula</taxon>
    </lineage>
</organism>
<evidence type="ECO:0000313" key="1">
    <source>
        <dbReference type="EMBL" id="TWT82816.1"/>
    </source>
</evidence>
<accession>A0A5C5Z6Y7</accession>
<dbReference type="EMBL" id="SJPJ01000001">
    <property type="protein sequence ID" value="TWT82816.1"/>
    <property type="molecule type" value="Genomic_DNA"/>
</dbReference>
<gene>
    <name evidence="1" type="ORF">CA13_42790</name>
</gene>
<proteinExistence type="predicted"/>